<dbReference type="EMBL" id="FZOC01000003">
    <property type="protein sequence ID" value="SNR88820.1"/>
    <property type="molecule type" value="Genomic_DNA"/>
</dbReference>
<sequence>MIPASTRSRAAILNTLRQGLARTPLFVDEPPARPASLPVPPPGPQPAGAPGGQDAWERLAEALAPLEVRPRLARTAGEAVRHLADIARECGAKSYTRWDEALDALDLPGGFDAALAGLARLPAGPCPGLAQADLGVVLAHAALLESGSIAVVAAPGRHRAASLLPPCSVVLVPRSSLLPDVSHLPGLFARHADPDGRLPSCLNLITGPSSTADIELVLVRGVHGPARLELVCLDWL</sequence>
<reference evidence="3 4" key="1">
    <citation type="submission" date="2017-06" db="EMBL/GenBank/DDBJ databases">
        <authorList>
            <person name="Kim H.J."/>
            <person name="Triplett B.A."/>
        </authorList>
    </citation>
    <scope>NUCLEOTIDE SEQUENCE [LARGE SCALE GENOMIC DNA]</scope>
    <source>
        <strain evidence="3 4">DSM 13116</strain>
    </source>
</reference>
<evidence type="ECO:0000313" key="4">
    <source>
        <dbReference type="Proteomes" id="UP000198324"/>
    </source>
</evidence>
<protein>
    <submittedName>
        <fullName evidence="3">L-lactate dehydrogenase complex protein LldG</fullName>
    </submittedName>
</protein>
<proteinExistence type="predicted"/>
<dbReference type="InterPro" id="IPR037171">
    <property type="entry name" value="NagB/RpiA_transferase-like"/>
</dbReference>
<organism evidence="3 4">
    <name type="scientific">Humidesulfovibrio mexicanus</name>
    <dbReference type="NCBI Taxonomy" id="147047"/>
    <lineage>
        <taxon>Bacteria</taxon>
        <taxon>Pseudomonadati</taxon>
        <taxon>Thermodesulfobacteriota</taxon>
        <taxon>Desulfovibrionia</taxon>
        <taxon>Desulfovibrionales</taxon>
        <taxon>Desulfovibrionaceae</taxon>
        <taxon>Humidesulfovibrio</taxon>
    </lineage>
</organism>
<dbReference type="OrthoDB" id="9794187at2"/>
<evidence type="ECO:0000259" key="2">
    <source>
        <dbReference type="Pfam" id="PF02589"/>
    </source>
</evidence>
<feature type="domain" description="LUD" evidence="2">
    <location>
        <begin position="130"/>
        <end position="231"/>
    </location>
</feature>
<feature type="compositionally biased region" description="Pro residues" evidence="1">
    <location>
        <begin position="37"/>
        <end position="47"/>
    </location>
</feature>
<gene>
    <name evidence="3" type="ORF">SAMN04488503_1729</name>
</gene>
<dbReference type="InterPro" id="IPR024185">
    <property type="entry name" value="FTHF_cligase-like_sf"/>
</dbReference>
<dbReference type="PANTHER" id="PTHR43682:SF1">
    <property type="entry name" value="LACTATE UTILIZATION PROTEIN C"/>
    <property type="match status" value="1"/>
</dbReference>
<evidence type="ECO:0000256" key="1">
    <source>
        <dbReference type="SAM" id="MobiDB-lite"/>
    </source>
</evidence>
<name>A0A238ZZT6_9BACT</name>
<keyword evidence="4" id="KW-1185">Reference proteome</keyword>
<dbReference type="SUPFAM" id="SSF100950">
    <property type="entry name" value="NagB/RpiA/CoA transferase-like"/>
    <property type="match status" value="1"/>
</dbReference>
<dbReference type="Gene3D" id="3.40.50.10420">
    <property type="entry name" value="NagB/RpiA/CoA transferase-like"/>
    <property type="match status" value="1"/>
</dbReference>
<dbReference type="Proteomes" id="UP000198324">
    <property type="component" value="Unassembled WGS sequence"/>
</dbReference>
<dbReference type="Pfam" id="PF02589">
    <property type="entry name" value="LUD_dom"/>
    <property type="match status" value="1"/>
</dbReference>
<accession>A0A238ZZT6</accession>
<dbReference type="RefSeq" id="WP_089273754.1">
    <property type="nucleotide sequence ID" value="NZ_FZOC01000003.1"/>
</dbReference>
<dbReference type="InterPro" id="IPR003741">
    <property type="entry name" value="LUD_dom"/>
</dbReference>
<dbReference type="AlphaFoldDB" id="A0A238ZZT6"/>
<evidence type="ECO:0000313" key="3">
    <source>
        <dbReference type="EMBL" id="SNR88820.1"/>
    </source>
</evidence>
<feature type="region of interest" description="Disordered" evidence="1">
    <location>
        <begin position="23"/>
        <end position="53"/>
    </location>
</feature>
<dbReference type="PANTHER" id="PTHR43682">
    <property type="entry name" value="LACTATE UTILIZATION PROTEIN C"/>
    <property type="match status" value="1"/>
</dbReference>